<comment type="caution">
    <text evidence="2">The sequence shown here is derived from an EMBL/GenBank/DDBJ whole genome shotgun (WGS) entry which is preliminary data.</text>
</comment>
<evidence type="ECO:0000313" key="2">
    <source>
        <dbReference type="EMBL" id="KAK8487997.1"/>
    </source>
</evidence>
<evidence type="ECO:0000313" key="3">
    <source>
        <dbReference type="Proteomes" id="UP001472677"/>
    </source>
</evidence>
<feature type="region of interest" description="Disordered" evidence="1">
    <location>
        <begin position="1"/>
        <end position="85"/>
    </location>
</feature>
<sequence length="85" mass="9151">MNTNGETKNGDESKVDNSMNEDGSSSGLHAPKLNHLVLTCKIGNPEERGKHKEMVKSFEKKERSKGIGERGPILVAGAHASKPNP</sequence>
<evidence type="ECO:0000256" key="1">
    <source>
        <dbReference type="SAM" id="MobiDB-lite"/>
    </source>
</evidence>
<dbReference type="EMBL" id="JBBPBM010001038">
    <property type="protein sequence ID" value="KAK8487997.1"/>
    <property type="molecule type" value="Genomic_DNA"/>
</dbReference>
<organism evidence="2 3">
    <name type="scientific">Hibiscus sabdariffa</name>
    <name type="common">roselle</name>
    <dbReference type="NCBI Taxonomy" id="183260"/>
    <lineage>
        <taxon>Eukaryota</taxon>
        <taxon>Viridiplantae</taxon>
        <taxon>Streptophyta</taxon>
        <taxon>Embryophyta</taxon>
        <taxon>Tracheophyta</taxon>
        <taxon>Spermatophyta</taxon>
        <taxon>Magnoliopsida</taxon>
        <taxon>eudicotyledons</taxon>
        <taxon>Gunneridae</taxon>
        <taxon>Pentapetalae</taxon>
        <taxon>rosids</taxon>
        <taxon>malvids</taxon>
        <taxon>Malvales</taxon>
        <taxon>Malvaceae</taxon>
        <taxon>Malvoideae</taxon>
        <taxon>Hibiscus</taxon>
    </lineage>
</organism>
<dbReference type="Proteomes" id="UP001472677">
    <property type="component" value="Unassembled WGS sequence"/>
</dbReference>
<reference evidence="2 3" key="1">
    <citation type="journal article" date="2024" name="G3 (Bethesda)">
        <title>Genome assembly of Hibiscus sabdariffa L. provides insights into metabolisms of medicinal natural products.</title>
        <authorList>
            <person name="Kim T."/>
        </authorList>
    </citation>
    <scope>NUCLEOTIDE SEQUENCE [LARGE SCALE GENOMIC DNA]</scope>
    <source>
        <strain evidence="2">TK-2024</strain>
        <tissue evidence="2">Old leaves</tissue>
    </source>
</reference>
<accession>A0ABR2A5N0</accession>
<gene>
    <name evidence="2" type="ORF">V6N12_002054</name>
</gene>
<feature type="compositionally biased region" description="Basic and acidic residues" evidence="1">
    <location>
        <begin position="44"/>
        <end position="68"/>
    </location>
</feature>
<protein>
    <submittedName>
        <fullName evidence="2">Uncharacterized protein</fullName>
    </submittedName>
</protein>
<name>A0ABR2A5N0_9ROSI</name>
<proteinExistence type="predicted"/>
<keyword evidence="3" id="KW-1185">Reference proteome</keyword>
<feature type="compositionally biased region" description="Polar residues" evidence="1">
    <location>
        <begin position="16"/>
        <end position="27"/>
    </location>
</feature>